<dbReference type="RefSeq" id="WP_100297039.1">
    <property type="nucleotide sequence ID" value="NZ_PHGZ01000018.1"/>
</dbReference>
<comment type="caution">
    <text evidence="1">The sequence shown here is derived from an EMBL/GenBank/DDBJ whole genome shotgun (WGS) entry which is preliminary data.</text>
</comment>
<protein>
    <submittedName>
        <fullName evidence="1">Uncharacterized protein</fullName>
    </submittedName>
</protein>
<name>A0A2M8RUM3_9PAST</name>
<dbReference type="AlphaFoldDB" id="A0A2M8RUM3"/>
<reference evidence="1 2" key="1">
    <citation type="submission" date="2017-11" db="EMBL/GenBank/DDBJ databases">
        <title>Reclassification of Bisgaard taxon 5 as Caviibacterium pharyngocola gen. nov., sp. nov.</title>
        <authorList>
            <person name="Christensen H."/>
        </authorList>
    </citation>
    <scope>NUCLEOTIDE SEQUENCE [LARGE SCALE GENOMIC DNA]</scope>
    <source>
        <strain evidence="1 2">7_3</strain>
    </source>
</reference>
<accession>A0A2M8RUM3</accession>
<evidence type="ECO:0000313" key="2">
    <source>
        <dbReference type="Proteomes" id="UP000230282"/>
    </source>
</evidence>
<dbReference type="OrthoDB" id="5853561at2"/>
<organism evidence="1 2">
    <name type="scientific">Caviibacterium pharyngocola</name>
    <dbReference type="NCBI Taxonomy" id="28159"/>
    <lineage>
        <taxon>Bacteria</taxon>
        <taxon>Pseudomonadati</taxon>
        <taxon>Pseudomonadota</taxon>
        <taxon>Gammaproteobacteria</taxon>
        <taxon>Pasteurellales</taxon>
        <taxon>Pasteurellaceae</taxon>
        <taxon>Caviibacterium</taxon>
    </lineage>
</organism>
<evidence type="ECO:0000313" key="1">
    <source>
        <dbReference type="EMBL" id="PJG82602.1"/>
    </source>
</evidence>
<dbReference type="Proteomes" id="UP000230282">
    <property type="component" value="Unassembled WGS sequence"/>
</dbReference>
<gene>
    <name evidence="1" type="ORF">CVP04_08265</name>
</gene>
<sequence length="72" mass="8578">MNLKVFKPKEPELMTDEGKKYLLLEKSRSFGWDIVRETRYGLPLDEIKQIHAYQIKYRDISPKNLLIVPVED</sequence>
<keyword evidence="2" id="KW-1185">Reference proteome</keyword>
<dbReference type="EMBL" id="PHGZ01000018">
    <property type="protein sequence ID" value="PJG82602.1"/>
    <property type="molecule type" value="Genomic_DNA"/>
</dbReference>
<proteinExistence type="predicted"/>